<dbReference type="SUPFAM" id="SSF54928">
    <property type="entry name" value="RNA-binding domain, RBD"/>
    <property type="match status" value="1"/>
</dbReference>
<reference evidence="5 6" key="2">
    <citation type="submission" date="2018-11" db="EMBL/GenBank/DDBJ databases">
        <authorList>
            <consortium name="Pathogen Informatics"/>
        </authorList>
    </citation>
    <scope>NUCLEOTIDE SEQUENCE [LARGE SCALE GENOMIC DNA]</scope>
</reference>
<dbReference type="InterPro" id="IPR039989">
    <property type="entry name" value="NUDT9"/>
</dbReference>
<sequence>MLIANVRSVRLVMNSVMITNSKMHYKCRNIEKPYLRSDVYRVKVPDDKVKWEVVWPEYAPNDFTSSGAIGKPWADSVNVESQKFKWNDVDGLIDRRSYMGKYNLDGTGRPLNPVGRTGLRGRGVLGKWGPNHAADPIVSRIHHGQLQFVGIARRDSGEWALPGGMVDAGEDVQETLKREFTEEALDGKKYPELDMLWRKGVELYRGYVDDPRNTDNAWMETVVVNFHDNDGYLNNVTLRAGDDAIKLRWITVSLGQKLVQVSNRQALVTMSRRPGPPSIDGLYSLKIDNISYQTAPQDLRRLFEKYGEIGDIHIPRDRYTKQSKGFGFVRFYSRRDAEYAMDRMDGRWVDGREIRVAMARYERPIDERSRNGGSSGYRSSRRLVNSHVHIHMDT</sequence>
<dbReference type="InterPro" id="IPR000086">
    <property type="entry name" value="NUDIX_hydrolase_dom"/>
</dbReference>
<accession>A0A0N4T3C6</accession>
<keyword evidence="6" id="KW-1185">Reference proteome</keyword>
<dbReference type="PANTHER" id="PTHR13030:SF8">
    <property type="entry name" value="ADP-RIBOSE PYROPHOSPHATASE, MITOCHONDRIAL"/>
    <property type="match status" value="1"/>
</dbReference>
<dbReference type="Pfam" id="PF00076">
    <property type="entry name" value="RRM_1"/>
    <property type="match status" value="1"/>
</dbReference>
<feature type="domain" description="RRM" evidence="3">
    <location>
        <begin position="283"/>
        <end position="361"/>
    </location>
</feature>
<dbReference type="PROSITE" id="PS50102">
    <property type="entry name" value="RRM"/>
    <property type="match status" value="1"/>
</dbReference>
<dbReference type="GO" id="GO:0003723">
    <property type="term" value="F:RNA binding"/>
    <property type="evidence" value="ECO:0007669"/>
    <property type="project" value="UniProtKB-UniRule"/>
</dbReference>
<evidence type="ECO:0000256" key="2">
    <source>
        <dbReference type="PROSITE-ProRule" id="PRU00176"/>
    </source>
</evidence>
<organism evidence="7">
    <name type="scientific">Brugia pahangi</name>
    <name type="common">Filarial nematode worm</name>
    <dbReference type="NCBI Taxonomy" id="6280"/>
    <lineage>
        <taxon>Eukaryota</taxon>
        <taxon>Metazoa</taxon>
        <taxon>Ecdysozoa</taxon>
        <taxon>Nematoda</taxon>
        <taxon>Chromadorea</taxon>
        <taxon>Rhabditida</taxon>
        <taxon>Spirurina</taxon>
        <taxon>Spiruromorpha</taxon>
        <taxon>Filarioidea</taxon>
        <taxon>Onchocercidae</taxon>
        <taxon>Brugia</taxon>
    </lineage>
</organism>
<dbReference type="SUPFAM" id="SSF55811">
    <property type="entry name" value="Nudix"/>
    <property type="match status" value="1"/>
</dbReference>
<dbReference type="AlphaFoldDB" id="A0A0N4T3C6"/>
<dbReference type="InterPro" id="IPR015797">
    <property type="entry name" value="NUDIX_hydrolase-like_dom_sf"/>
</dbReference>
<feature type="domain" description="Nudix hydrolase" evidence="4">
    <location>
        <begin position="130"/>
        <end position="274"/>
    </location>
</feature>
<dbReference type="InterPro" id="IPR003954">
    <property type="entry name" value="RRM_euk-type"/>
</dbReference>
<evidence type="ECO:0000313" key="6">
    <source>
        <dbReference type="Proteomes" id="UP000278627"/>
    </source>
</evidence>
<dbReference type="STRING" id="6280.A0A0N4T3C6"/>
<dbReference type="PANTHER" id="PTHR13030">
    <property type="entry name" value="NUDIX HYDROLASE"/>
    <property type="match status" value="1"/>
</dbReference>
<dbReference type="WBParaSite" id="BPAG_0000270601-mRNA-1">
    <property type="protein sequence ID" value="BPAG_0000270601-mRNA-1"/>
    <property type="gene ID" value="BPAG_0000270601"/>
</dbReference>
<dbReference type="SMART" id="SM00361">
    <property type="entry name" value="RRM_1"/>
    <property type="match status" value="1"/>
</dbReference>
<dbReference type="Pfam" id="PF25969">
    <property type="entry name" value="NUDT9_N"/>
    <property type="match status" value="1"/>
</dbReference>
<dbReference type="Proteomes" id="UP000278627">
    <property type="component" value="Unassembled WGS sequence"/>
</dbReference>
<dbReference type="CDD" id="cd03670">
    <property type="entry name" value="NUDIX_ADPRase_Nudt9"/>
    <property type="match status" value="1"/>
</dbReference>
<dbReference type="PROSITE" id="PS51462">
    <property type="entry name" value="NUDIX"/>
    <property type="match status" value="1"/>
</dbReference>
<dbReference type="EMBL" id="UZAD01000457">
    <property type="protein sequence ID" value="VDN83862.1"/>
    <property type="molecule type" value="Genomic_DNA"/>
</dbReference>
<proteinExistence type="predicted"/>
<dbReference type="Pfam" id="PF00293">
    <property type="entry name" value="NUDIX"/>
    <property type="match status" value="1"/>
</dbReference>
<dbReference type="Gene3D" id="3.30.70.330">
    <property type="match status" value="1"/>
</dbReference>
<dbReference type="GO" id="GO:0047631">
    <property type="term" value="F:ADP-ribose diphosphatase activity"/>
    <property type="evidence" value="ECO:0007669"/>
    <property type="project" value="InterPro"/>
</dbReference>
<evidence type="ECO:0000256" key="1">
    <source>
        <dbReference type="ARBA" id="ARBA00022884"/>
    </source>
</evidence>
<dbReference type="CDD" id="cd12311">
    <property type="entry name" value="RRM_SRSF2_SRSF8"/>
    <property type="match status" value="1"/>
</dbReference>
<gene>
    <name evidence="5" type="ORF">BPAG_LOCUS2676</name>
</gene>
<dbReference type="SMART" id="SM00360">
    <property type="entry name" value="RRM"/>
    <property type="match status" value="1"/>
</dbReference>
<evidence type="ECO:0000313" key="7">
    <source>
        <dbReference type="WBParaSite" id="BPAG_0000270601-mRNA-1"/>
    </source>
</evidence>
<dbReference type="InterPro" id="IPR012677">
    <property type="entry name" value="Nucleotide-bd_a/b_plait_sf"/>
</dbReference>
<protein>
    <submittedName>
        <fullName evidence="7">RRM domain-containing protein</fullName>
    </submittedName>
</protein>
<dbReference type="Gene3D" id="3.90.79.10">
    <property type="entry name" value="Nucleoside Triphosphate Pyrophosphohydrolase"/>
    <property type="match status" value="1"/>
</dbReference>
<dbReference type="InterPro" id="IPR035979">
    <property type="entry name" value="RBD_domain_sf"/>
</dbReference>
<evidence type="ECO:0000259" key="3">
    <source>
        <dbReference type="PROSITE" id="PS50102"/>
    </source>
</evidence>
<dbReference type="InterPro" id="IPR000504">
    <property type="entry name" value="RRM_dom"/>
</dbReference>
<reference evidence="7" key="1">
    <citation type="submission" date="2017-02" db="UniProtKB">
        <authorList>
            <consortium name="WormBaseParasite"/>
        </authorList>
    </citation>
    <scope>IDENTIFICATION</scope>
</reference>
<evidence type="ECO:0000259" key="4">
    <source>
        <dbReference type="PROSITE" id="PS51462"/>
    </source>
</evidence>
<evidence type="ECO:0000313" key="5">
    <source>
        <dbReference type="EMBL" id="VDN83862.1"/>
    </source>
</evidence>
<name>A0A0N4T3C6_BRUPA</name>
<keyword evidence="1 2" id="KW-0694">RNA-binding</keyword>